<comment type="subcellular location">
    <subcellularLocation>
        <location evidence="1">Cell membrane</location>
        <topology evidence="1">Multi-pass membrane protein</topology>
    </subcellularLocation>
</comment>
<evidence type="ECO:0000256" key="3">
    <source>
        <dbReference type="ARBA" id="ARBA00022475"/>
    </source>
</evidence>
<evidence type="ECO:0000256" key="5">
    <source>
        <dbReference type="ARBA" id="ARBA00022989"/>
    </source>
</evidence>
<evidence type="ECO:0000256" key="7">
    <source>
        <dbReference type="SAM" id="Phobius"/>
    </source>
</evidence>
<feature type="transmembrane region" description="Helical" evidence="7">
    <location>
        <begin position="69"/>
        <end position="87"/>
    </location>
</feature>
<feature type="transmembrane region" description="Helical" evidence="7">
    <location>
        <begin position="230"/>
        <end position="249"/>
    </location>
</feature>
<dbReference type="Proteomes" id="UP001432180">
    <property type="component" value="Chromosome"/>
</dbReference>
<evidence type="ECO:0000313" key="8">
    <source>
        <dbReference type="EMBL" id="WPL16402.1"/>
    </source>
</evidence>
<name>A0ABZ0S7A7_9GAMM</name>
<keyword evidence="6 7" id="KW-0472">Membrane</keyword>
<keyword evidence="5 7" id="KW-1133">Transmembrane helix</keyword>
<feature type="transmembrane region" description="Helical" evidence="7">
    <location>
        <begin position="107"/>
        <end position="126"/>
    </location>
</feature>
<comment type="similarity">
    <text evidence="2">Belongs to the CbiQ family.</text>
</comment>
<keyword evidence="9" id="KW-1185">Reference proteome</keyword>
<dbReference type="InterPro" id="IPR051611">
    <property type="entry name" value="ECF_transporter_component"/>
</dbReference>
<dbReference type="CDD" id="cd16914">
    <property type="entry name" value="EcfT"/>
    <property type="match status" value="1"/>
</dbReference>
<evidence type="ECO:0000256" key="2">
    <source>
        <dbReference type="ARBA" id="ARBA00008564"/>
    </source>
</evidence>
<dbReference type="InterPro" id="IPR003339">
    <property type="entry name" value="ABC/ECF_trnsptr_transmembrane"/>
</dbReference>
<evidence type="ECO:0000313" key="9">
    <source>
        <dbReference type="Proteomes" id="UP001432180"/>
    </source>
</evidence>
<organism evidence="8 9">
    <name type="scientific">Thiorhodovibrio winogradskyi</name>
    <dbReference type="NCBI Taxonomy" id="77007"/>
    <lineage>
        <taxon>Bacteria</taxon>
        <taxon>Pseudomonadati</taxon>
        <taxon>Pseudomonadota</taxon>
        <taxon>Gammaproteobacteria</taxon>
        <taxon>Chromatiales</taxon>
        <taxon>Chromatiaceae</taxon>
        <taxon>Thiorhodovibrio</taxon>
    </lineage>
</organism>
<dbReference type="RefSeq" id="WP_328986949.1">
    <property type="nucleotide sequence ID" value="NZ_CP121472.1"/>
</dbReference>
<accession>A0ABZ0S7A7</accession>
<reference evidence="8 9" key="1">
    <citation type="journal article" date="2023" name="Microorganisms">
        <title>Thiorhodovibrio frisius and Trv. litoralis spp. nov., Two Novel Members from a Clade of Fastidious Purple Sulfur Bacteria That Exhibit Unique Red-Shifted Light-Harvesting Capabilities.</title>
        <authorList>
            <person name="Methner A."/>
            <person name="Kuzyk S.B."/>
            <person name="Petersen J."/>
            <person name="Bauer S."/>
            <person name="Brinkmann H."/>
            <person name="Sichau K."/>
            <person name="Wanner G."/>
            <person name="Wolf J."/>
            <person name="Neumann-Schaal M."/>
            <person name="Henke P."/>
            <person name="Tank M."/>
            <person name="Sproer C."/>
            <person name="Bunk B."/>
            <person name="Overmann J."/>
        </authorList>
    </citation>
    <scope>NUCLEOTIDE SEQUENCE [LARGE SCALE GENOMIC DNA]</scope>
    <source>
        <strain evidence="8 9">DSM 6702</strain>
    </source>
</reference>
<dbReference type="Pfam" id="PF02361">
    <property type="entry name" value="CbiQ"/>
    <property type="match status" value="1"/>
</dbReference>
<dbReference type="EMBL" id="CP121472">
    <property type="protein sequence ID" value="WPL16402.1"/>
    <property type="molecule type" value="Genomic_DNA"/>
</dbReference>
<dbReference type="PANTHER" id="PTHR34857:SF2">
    <property type="entry name" value="SLL0384 PROTEIN"/>
    <property type="match status" value="1"/>
</dbReference>
<gene>
    <name evidence="8" type="ORF">Thiowin_01356</name>
</gene>
<proteinExistence type="inferred from homology"/>
<keyword evidence="4 7" id="KW-0812">Transmembrane</keyword>
<keyword evidence="3" id="KW-1003">Cell membrane</keyword>
<evidence type="ECO:0000256" key="6">
    <source>
        <dbReference type="ARBA" id="ARBA00023136"/>
    </source>
</evidence>
<dbReference type="PANTHER" id="PTHR34857">
    <property type="entry name" value="SLL0384 PROTEIN"/>
    <property type="match status" value="1"/>
</dbReference>
<evidence type="ECO:0000256" key="1">
    <source>
        <dbReference type="ARBA" id="ARBA00004651"/>
    </source>
</evidence>
<dbReference type="NCBIfam" id="TIGR02454">
    <property type="entry name" value="ECF_T_CbiQ"/>
    <property type="match status" value="1"/>
</dbReference>
<dbReference type="InterPro" id="IPR012809">
    <property type="entry name" value="ECF_CbiQ"/>
</dbReference>
<sequence length="253" mass="27552">MTAAAPLLAPRGGGRLKHHDPRALVIATLLFALITLSLDSLVTAGLALALAVMTVMLAGLTLRELIWRLLVFESLMLVLLLTLPFSVPGDRLFALGPMTATQAGVTLAALIVLKAHAVALAVMGMLSRLEPAVLGHALARLGLPNRLAHLLLLTLRQIALLHQEFSRLRLAMRARGFVARSNRHTWTSYGQLIGMLLVRSLHRARRIEAAMRCRGFRGRFYLLDSSRWRAADTLSLLGLLVMLAGLLALDQST</sequence>
<evidence type="ECO:0000256" key="4">
    <source>
        <dbReference type="ARBA" id="ARBA00022692"/>
    </source>
</evidence>
<protein>
    <submittedName>
        <fullName evidence="8">Cobalt transport protein CbiQ</fullName>
    </submittedName>
</protein>